<evidence type="ECO:0000256" key="1">
    <source>
        <dbReference type="SAM" id="SignalP"/>
    </source>
</evidence>
<dbReference type="AlphaFoldDB" id="A0A934WYE8"/>
<dbReference type="RefSeq" id="WP_201431148.1">
    <property type="nucleotide sequence ID" value="NZ_JAEQBW010000004.1"/>
</dbReference>
<keyword evidence="1" id="KW-0732">Signal</keyword>
<dbReference type="EMBL" id="JAEQBW010000004">
    <property type="protein sequence ID" value="MBK6265463.1"/>
    <property type="molecule type" value="Genomic_DNA"/>
</dbReference>
<feature type="chain" id="PRO_5037185054" evidence="1">
    <location>
        <begin position="21"/>
        <end position="171"/>
    </location>
</feature>
<feature type="signal peptide" evidence="1">
    <location>
        <begin position="1"/>
        <end position="20"/>
    </location>
</feature>
<name>A0A934WYE8_9BACT</name>
<dbReference type="Proteomes" id="UP000611723">
    <property type="component" value="Unassembled WGS sequence"/>
</dbReference>
<evidence type="ECO:0000313" key="2">
    <source>
        <dbReference type="EMBL" id="MBK6265463.1"/>
    </source>
</evidence>
<evidence type="ECO:0000313" key="3">
    <source>
        <dbReference type="Proteomes" id="UP000611723"/>
    </source>
</evidence>
<reference evidence="2" key="1">
    <citation type="submission" date="2021-01" db="EMBL/GenBank/DDBJ databases">
        <title>Marivirga aurantiaca sp. nov., isolated from intertidal surface sediments.</title>
        <authorList>
            <person name="Zhang M."/>
        </authorList>
    </citation>
    <scope>NUCLEOTIDE SEQUENCE</scope>
    <source>
        <strain evidence="2">S37H4</strain>
    </source>
</reference>
<sequence>MKIVIKIVVFSLLAINVSLAQDEVMLAQGSFNNLKIKGVPLEELYEMDKNFEGLKVFGKPIKVDSVYMSAEPKWIYHYPGFVLTFVQFFPSGPELLTVEVTKEEADFSYSDINLFKNSRESLRGSFTNLHFKAIPSKLTDNEKFGEGHRYLEYHYSSNKLNKIIYKIDPNL</sequence>
<protein>
    <submittedName>
        <fullName evidence="2">Uncharacterized protein</fullName>
    </submittedName>
</protein>
<comment type="caution">
    <text evidence="2">The sequence shown here is derived from an EMBL/GenBank/DDBJ whole genome shotgun (WGS) entry which is preliminary data.</text>
</comment>
<gene>
    <name evidence="2" type="ORF">JKA74_10480</name>
</gene>
<organism evidence="2 3">
    <name type="scientific">Marivirga aurantiaca</name>
    <dbReference type="NCBI Taxonomy" id="2802615"/>
    <lineage>
        <taxon>Bacteria</taxon>
        <taxon>Pseudomonadati</taxon>
        <taxon>Bacteroidota</taxon>
        <taxon>Cytophagia</taxon>
        <taxon>Cytophagales</taxon>
        <taxon>Marivirgaceae</taxon>
        <taxon>Marivirga</taxon>
    </lineage>
</organism>
<accession>A0A934WYE8</accession>
<keyword evidence="3" id="KW-1185">Reference proteome</keyword>
<proteinExistence type="predicted"/>